<gene>
    <name evidence="2" type="ORF">CFOL_v3_25083</name>
</gene>
<reference evidence="3" key="1">
    <citation type="submission" date="2016-04" db="EMBL/GenBank/DDBJ databases">
        <title>Cephalotus genome sequencing.</title>
        <authorList>
            <person name="Fukushima K."/>
            <person name="Hasebe M."/>
            <person name="Fang X."/>
        </authorList>
    </citation>
    <scope>NUCLEOTIDE SEQUENCE [LARGE SCALE GENOMIC DNA]</scope>
    <source>
        <strain evidence="3">cv. St1</strain>
    </source>
</reference>
<proteinExistence type="predicted"/>
<comment type="caution">
    <text evidence="2">The sequence shown here is derived from an EMBL/GenBank/DDBJ whole genome shotgun (WGS) entry which is preliminary data.</text>
</comment>
<evidence type="ECO:0000313" key="2">
    <source>
        <dbReference type="EMBL" id="GAV81629.1"/>
    </source>
</evidence>
<feature type="compositionally biased region" description="Basic and acidic residues" evidence="1">
    <location>
        <begin position="1"/>
        <end position="12"/>
    </location>
</feature>
<accession>A0A1Q3CN18</accession>
<feature type="region of interest" description="Disordered" evidence="1">
    <location>
        <begin position="1"/>
        <end position="46"/>
    </location>
</feature>
<sequence length="121" mass="14147">PVPNMHDQERPTLARFQQPVPVEDSENEDDGGYGLYQQQPGRRNRDYDDYRLKADIPAFNGCLHLEDFLDWISEEESFFEMMDVPDESMVKLVAFILNSGVAVWRDQLKRDRQRQGKGPIM</sequence>
<keyword evidence="3" id="KW-1185">Reference proteome</keyword>
<organism evidence="2 3">
    <name type="scientific">Cephalotus follicularis</name>
    <name type="common">Albany pitcher plant</name>
    <dbReference type="NCBI Taxonomy" id="3775"/>
    <lineage>
        <taxon>Eukaryota</taxon>
        <taxon>Viridiplantae</taxon>
        <taxon>Streptophyta</taxon>
        <taxon>Embryophyta</taxon>
        <taxon>Tracheophyta</taxon>
        <taxon>Spermatophyta</taxon>
        <taxon>Magnoliopsida</taxon>
        <taxon>eudicotyledons</taxon>
        <taxon>Gunneridae</taxon>
        <taxon>Pentapetalae</taxon>
        <taxon>rosids</taxon>
        <taxon>fabids</taxon>
        <taxon>Oxalidales</taxon>
        <taxon>Cephalotaceae</taxon>
        <taxon>Cephalotus</taxon>
    </lineage>
</organism>
<evidence type="ECO:0000256" key="1">
    <source>
        <dbReference type="SAM" id="MobiDB-lite"/>
    </source>
</evidence>
<protein>
    <submittedName>
        <fullName evidence="2">Uncharacterized protein</fullName>
    </submittedName>
</protein>
<dbReference type="InParanoid" id="A0A1Q3CN18"/>
<evidence type="ECO:0000313" key="3">
    <source>
        <dbReference type="Proteomes" id="UP000187406"/>
    </source>
</evidence>
<name>A0A1Q3CN18_CEPFO</name>
<dbReference type="Proteomes" id="UP000187406">
    <property type="component" value="Unassembled WGS sequence"/>
</dbReference>
<dbReference type="EMBL" id="BDDD01002451">
    <property type="protein sequence ID" value="GAV81629.1"/>
    <property type="molecule type" value="Genomic_DNA"/>
</dbReference>
<feature type="non-terminal residue" evidence="2">
    <location>
        <position position="1"/>
    </location>
</feature>
<dbReference type="OrthoDB" id="1934635at2759"/>
<dbReference type="AlphaFoldDB" id="A0A1Q3CN18"/>